<protein>
    <submittedName>
        <fullName evidence="10">Cytochrome C</fullName>
    </submittedName>
</protein>
<evidence type="ECO:0000256" key="4">
    <source>
        <dbReference type="ARBA" id="ARBA00022729"/>
    </source>
</evidence>
<dbReference type="SUPFAM" id="SSF46626">
    <property type="entry name" value="Cytochrome c"/>
    <property type="match status" value="2"/>
</dbReference>
<keyword evidence="2 7" id="KW-0349">Heme</keyword>
<comment type="subcellular location">
    <subcellularLocation>
        <location evidence="1">Cell envelope</location>
    </subcellularLocation>
</comment>
<feature type="chain" id="PRO_5046150437" evidence="8">
    <location>
        <begin position="21"/>
        <end position="401"/>
    </location>
</feature>
<dbReference type="Gene3D" id="1.10.760.10">
    <property type="entry name" value="Cytochrome c-like domain"/>
    <property type="match status" value="2"/>
</dbReference>
<reference evidence="10 11" key="1">
    <citation type="submission" date="2021-05" db="EMBL/GenBank/DDBJ databases">
        <title>The draft genome of Geobacter chapellei DSM 13688.</title>
        <authorList>
            <person name="Xu Z."/>
            <person name="Masuda Y."/>
            <person name="Itoh H."/>
            <person name="Senoo K."/>
        </authorList>
    </citation>
    <scope>NUCLEOTIDE SEQUENCE [LARGE SCALE GENOMIC DNA]</scope>
    <source>
        <strain evidence="10 11">DSM 13688</strain>
    </source>
</reference>
<evidence type="ECO:0000313" key="11">
    <source>
        <dbReference type="Proteomes" id="UP000784128"/>
    </source>
</evidence>
<dbReference type="InterPro" id="IPR004852">
    <property type="entry name" value="Di-haem_cyt_c_peroxidsae"/>
</dbReference>
<keyword evidence="11" id="KW-1185">Reference proteome</keyword>
<evidence type="ECO:0000256" key="2">
    <source>
        <dbReference type="ARBA" id="ARBA00022617"/>
    </source>
</evidence>
<dbReference type="EMBL" id="JAHDYS010000011">
    <property type="protein sequence ID" value="MBT1072594.1"/>
    <property type="molecule type" value="Genomic_DNA"/>
</dbReference>
<keyword evidence="3 7" id="KW-0479">Metal-binding</keyword>
<keyword evidence="6 7" id="KW-0408">Iron</keyword>
<feature type="domain" description="Cytochrome c" evidence="9">
    <location>
        <begin position="223"/>
        <end position="396"/>
    </location>
</feature>
<keyword evidence="5" id="KW-0560">Oxidoreductase</keyword>
<dbReference type="PANTHER" id="PTHR30600:SF10">
    <property type="entry name" value="BLL6722 PROTEIN"/>
    <property type="match status" value="1"/>
</dbReference>
<name>A0ABS5UA97_9BACT</name>
<accession>A0ABS5UA97</accession>
<evidence type="ECO:0000313" key="10">
    <source>
        <dbReference type="EMBL" id="MBT1072594.1"/>
    </source>
</evidence>
<dbReference type="PROSITE" id="PS51007">
    <property type="entry name" value="CYTC"/>
    <property type="match status" value="1"/>
</dbReference>
<dbReference type="InterPro" id="IPR036909">
    <property type="entry name" value="Cyt_c-like_dom_sf"/>
</dbReference>
<evidence type="ECO:0000256" key="8">
    <source>
        <dbReference type="SAM" id="SignalP"/>
    </source>
</evidence>
<evidence type="ECO:0000256" key="1">
    <source>
        <dbReference type="ARBA" id="ARBA00004196"/>
    </source>
</evidence>
<proteinExistence type="predicted"/>
<evidence type="ECO:0000256" key="6">
    <source>
        <dbReference type="ARBA" id="ARBA00023004"/>
    </source>
</evidence>
<dbReference type="Pfam" id="PF03150">
    <property type="entry name" value="CCP_MauG"/>
    <property type="match status" value="1"/>
</dbReference>
<comment type="caution">
    <text evidence="10">The sequence shown here is derived from an EMBL/GenBank/DDBJ whole genome shotgun (WGS) entry which is preliminary data.</text>
</comment>
<dbReference type="InterPro" id="IPR009056">
    <property type="entry name" value="Cyt_c-like_dom"/>
</dbReference>
<dbReference type="InterPro" id="IPR051395">
    <property type="entry name" value="Cytochrome_c_Peroxidase/MauG"/>
</dbReference>
<gene>
    <name evidence="10" type="ORF">KJB30_12415</name>
</gene>
<evidence type="ECO:0000256" key="5">
    <source>
        <dbReference type="ARBA" id="ARBA00023002"/>
    </source>
</evidence>
<keyword evidence="4 8" id="KW-0732">Signal</keyword>
<evidence type="ECO:0000256" key="7">
    <source>
        <dbReference type="PROSITE-ProRule" id="PRU00433"/>
    </source>
</evidence>
<dbReference type="RefSeq" id="WP_214299745.1">
    <property type="nucleotide sequence ID" value="NZ_JAHDYS010000011.1"/>
</dbReference>
<dbReference type="PANTHER" id="PTHR30600">
    <property type="entry name" value="CYTOCHROME C PEROXIDASE-RELATED"/>
    <property type="match status" value="1"/>
</dbReference>
<organism evidence="10 11">
    <name type="scientific">Pelotalea chapellei</name>
    <dbReference type="NCBI Taxonomy" id="44671"/>
    <lineage>
        <taxon>Bacteria</taxon>
        <taxon>Pseudomonadati</taxon>
        <taxon>Thermodesulfobacteriota</taxon>
        <taxon>Desulfuromonadia</taxon>
        <taxon>Geobacterales</taxon>
        <taxon>Geobacteraceae</taxon>
        <taxon>Pelotalea</taxon>
    </lineage>
</organism>
<sequence length="401" mass="43113">MKKMLVGFCLLLSMPTIGTAALSPVEELGKKLFFDAKLSTPGGQSCAACHAPEVGWTGPSSSINAAGAVYPGAVHTKFGNRKPPSAAYGGGSPPFHYDSGSRSFSGGMFWDGRATGEGTQMLMLALFGTVDGAPLADQAMGPFLNTLEQHNPNMKKVCLDVRKGYAPQWNAAFPTMPIDCGDGLGTTYQLIAVAIAAYEKSSEVNPYTSKYDYYLRNQAQLTAAETRGLQLFEGKAKCSACHPAPAFTDFTYDNLGLPKNPQNPFYGMPPSINPQRDAWVDPGLGGYLQTLPESYFTGLQLEKAATVAANLGKHKVPTLRNLDLRPSPSFTKTYGHNGTFKSLEQIVTFYNQRNAMIAQGQIVPEVPANINETELGNLGLTAQEEADLVAFLRTLNDGYKP</sequence>
<evidence type="ECO:0000259" key="9">
    <source>
        <dbReference type="PROSITE" id="PS51007"/>
    </source>
</evidence>
<feature type="signal peptide" evidence="8">
    <location>
        <begin position="1"/>
        <end position="20"/>
    </location>
</feature>
<evidence type="ECO:0000256" key="3">
    <source>
        <dbReference type="ARBA" id="ARBA00022723"/>
    </source>
</evidence>
<dbReference type="Proteomes" id="UP000784128">
    <property type="component" value="Unassembled WGS sequence"/>
</dbReference>